<evidence type="ECO:0000256" key="3">
    <source>
        <dbReference type="PROSITE-ProRule" id="PRU00464"/>
    </source>
</evidence>
<feature type="short sequence motif" description="Histidine triad motif" evidence="2 3">
    <location>
        <begin position="98"/>
        <end position="102"/>
    </location>
</feature>
<protein>
    <submittedName>
        <fullName evidence="5">HIT family protein</fullName>
    </submittedName>
</protein>
<dbReference type="InterPro" id="IPR001310">
    <property type="entry name" value="Histidine_triad_HIT"/>
</dbReference>
<dbReference type="EMBL" id="JAECSB010000047">
    <property type="protein sequence ID" value="MBH5143872.1"/>
    <property type="molecule type" value="Genomic_DNA"/>
</dbReference>
<name>A0A8I0ZW38_RHOER</name>
<dbReference type="PANTHER" id="PTHR46648:SF1">
    <property type="entry name" value="ADENOSINE 5'-MONOPHOSPHORAMIDASE HNT1"/>
    <property type="match status" value="1"/>
</dbReference>
<reference evidence="5 6" key="1">
    <citation type="submission" date="2020-12" db="EMBL/GenBank/DDBJ databases">
        <title>Draft genome sequence of furan degrading bacterial strain FUR100.</title>
        <authorList>
            <person name="Woiski C."/>
        </authorList>
    </citation>
    <scope>NUCLEOTIDE SEQUENCE [LARGE SCALE GENOMIC DNA]</scope>
    <source>
        <strain evidence="5 6">FUR100</strain>
    </source>
</reference>
<dbReference type="RefSeq" id="WP_197941190.1">
    <property type="nucleotide sequence ID" value="NZ_JAECSB010000047.1"/>
</dbReference>
<keyword evidence="6" id="KW-1185">Reference proteome</keyword>
<dbReference type="GO" id="GO:0003824">
    <property type="term" value="F:catalytic activity"/>
    <property type="evidence" value="ECO:0007669"/>
    <property type="project" value="InterPro"/>
</dbReference>
<dbReference type="CDD" id="cd01277">
    <property type="entry name" value="HINT_subgroup"/>
    <property type="match status" value="1"/>
</dbReference>
<comment type="caution">
    <text evidence="5">The sequence shown here is derived from an EMBL/GenBank/DDBJ whole genome shotgun (WGS) entry which is preliminary data.</text>
</comment>
<dbReference type="PRINTS" id="PR00332">
    <property type="entry name" value="HISTRIAD"/>
</dbReference>
<dbReference type="InterPro" id="IPR011146">
    <property type="entry name" value="HIT-like"/>
</dbReference>
<dbReference type="Pfam" id="PF01230">
    <property type="entry name" value="HIT"/>
    <property type="match status" value="1"/>
</dbReference>
<evidence type="ECO:0000256" key="2">
    <source>
        <dbReference type="PIRSR" id="PIRSR601310-3"/>
    </source>
</evidence>
<evidence type="ECO:0000313" key="5">
    <source>
        <dbReference type="EMBL" id="MBH5143872.1"/>
    </source>
</evidence>
<dbReference type="PANTHER" id="PTHR46648">
    <property type="entry name" value="HIT FAMILY PROTEIN 1"/>
    <property type="match status" value="1"/>
</dbReference>
<proteinExistence type="predicted"/>
<evidence type="ECO:0000256" key="1">
    <source>
        <dbReference type="PIRSR" id="PIRSR601310-1"/>
    </source>
</evidence>
<dbReference type="InterPro" id="IPR036265">
    <property type="entry name" value="HIT-like_sf"/>
</dbReference>
<dbReference type="Gene3D" id="3.30.428.10">
    <property type="entry name" value="HIT-like"/>
    <property type="match status" value="1"/>
</dbReference>
<dbReference type="Proteomes" id="UP000627573">
    <property type="component" value="Unassembled WGS sequence"/>
</dbReference>
<dbReference type="GO" id="GO:0009117">
    <property type="term" value="P:nucleotide metabolic process"/>
    <property type="evidence" value="ECO:0007669"/>
    <property type="project" value="TreeGrafter"/>
</dbReference>
<feature type="domain" description="HIT" evidence="4">
    <location>
        <begin position="6"/>
        <end position="113"/>
    </location>
</feature>
<accession>A0A8I0ZW38</accession>
<feature type="active site" description="Tele-AMP-histidine intermediate" evidence="1">
    <location>
        <position position="100"/>
    </location>
</feature>
<evidence type="ECO:0000259" key="4">
    <source>
        <dbReference type="PROSITE" id="PS51084"/>
    </source>
</evidence>
<organism evidence="5 6">
    <name type="scientific">Rhodococcus erythropolis</name>
    <name type="common">Arthrobacter picolinophilus</name>
    <dbReference type="NCBI Taxonomy" id="1833"/>
    <lineage>
        <taxon>Bacteria</taxon>
        <taxon>Bacillati</taxon>
        <taxon>Actinomycetota</taxon>
        <taxon>Actinomycetes</taxon>
        <taxon>Mycobacteriales</taxon>
        <taxon>Nocardiaceae</taxon>
        <taxon>Rhodococcus</taxon>
        <taxon>Rhodococcus erythropolis group</taxon>
    </lineage>
</organism>
<gene>
    <name evidence="5" type="ORF">I3517_14760</name>
</gene>
<dbReference type="AlphaFoldDB" id="A0A8I0ZW38"/>
<dbReference type="SUPFAM" id="SSF54197">
    <property type="entry name" value="HIT-like"/>
    <property type="match status" value="1"/>
</dbReference>
<sequence>MTDLCLFCGIIAGTVPSVKVAEDETTFAFMDINPGSDGHILVIPKRHSKDLFEIPDEDLTAVTLAAQRIAKAAVAEFGADGVNLLNCCGADAWQTVFHFHLHVIPRYLDKTKDRLVLPWQPGTPGDLEAIDTLGSRLFTTLDGQLSEALE</sequence>
<evidence type="ECO:0000313" key="6">
    <source>
        <dbReference type="Proteomes" id="UP000627573"/>
    </source>
</evidence>
<dbReference type="PROSITE" id="PS51084">
    <property type="entry name" value="HIT_2"/>
    <property type="match status" value="1"/>
</dbReference>
<dbReference type="InterPro" id="IPR039384">
    <property type="entry name" value="HINT"/>
</dbReference>